<dbReference type="GO" id="GO:0008855">
    <property type="term" value="F:exodeoxyribonuclease VII activity"/>
    <property type="evidence" value="ECO:0007669"/>
    <property type="project" value="UniProtKB-UniRule"/>
</dbReference>
<comment type="subcellular location">
    <subcellularLocation>
        <location evidence="6">Cytoplasm</location>
    </subcellularLocation>
</comment>
<dbReference type="SUPFAM" id="SSF116842">
    <property type="entry name" value="XseB-like"/>
    <property type="match status" value="1"/>
</dbReference>
<comment type="similarity">
    <text evidence="1 6">Belongs to the XseB family.</text>
</comment>
<reference evidence="8 10" key="2">
    <citation type="submission" date="2018-12" db="EMBL/GenBank/DDBJ databases">
        <authorList>
            <consortium name="Pathogen Informatics"/>
        </authorList>
    </citation>
    <scope>NUCLEOTIDE SEQUENCE [LARGE SCALE GENOMIC DNA]</scope>
    <source>
        <strain evidence="8 10">NCTC12735</strain>
        <plasmid evidence="10">9</plasmid>
    </source>
</reference>
<geneLocation type="plasmid" evidence="8 10">
    <name>9</name>
</geneLocation>
<dbReference type="InterPro" id="IPR037004">
    <property type="entry name" value="Exonuc_VII_ssu_sf"/>
</dbReference>
<dbReference type="EMBL" id="LNKA01000001">
    <property type="protein sequence ID" value="KTC65496.1"/>
    <property type="molecule type" value="Genomic_DNA"/>
</dbReference>
<organism evidence="7 9">
    <name type="scientific">Legionella adelaidensis</name>
    <dbReference type="NCBI Taxonomy" id="45056"/>
    <lineage>
        <taxon>Bacteria</taxon>
        <taxon>Pseudomonadati</taxon>
        <taxon>Pseudomonadota</taxon>
        <taxon>Gammaproteobacteria</taxon>
        <taxon>Legionellales</taxon>
        <taxon>Legionellaceae</taxon>
        <taxon>Legionella</taxon>
    </lineage>
</organism>
<evidence type="ECO:0000256" key="5">
    <source>
        <dbReference type="ARBA" id="ARBA00022839"/>
    </source>
</evidence>
<dbReference type="KEGG" id="ladl:NCTC12735_00290"/>
<gene>
    <name evidence="6 7" type="primary">xseB</name>
    <name evidence="7" type="ORF">Lade_0154</name>
    <name evidence="8" type="ORF">NCTC12735_00290</name>
</gene>
<accession>A0A0W0R343</accession>
<evidence type="ECO:0000313" key="10">
    <source>
        <dbReference type="Proteomes" id="UP000281170"/>
    </source>
</evidence>
<dbReference type="EC" id="3.1.11.6" evidence="6"/>
<dbReference type="PANTHER" id="PTHR34137:SF1">
    <property type="entry name" value="EXODEOXYRIBONUCLEASE 7 SMALL SUBUNIT"/>
    <property type="match status" value="1"/>
</dbReference>
<dbReference type="AlphaFoldDB" id="A0A0W0R343"/>
<keyword evidence="5 6" id="KW-0269">Exonuclease</keyword>
<sequence length="72" mass="7958">MSETIHFENSIAELEDIVKQLEKGDLPLEDSLKQFEKGITLARKCQEVLSQAEQKIEILSAAKGPIGSTNES</sequence>
<dbReference type="HAMAP" id="MF_00337">
    <property type="entry name" value="Exonuc_7_S"/>
    <property type="match status" value="1"/>
</dbReference>
<dbReference type="GO" id="GO:0009318">
    <property type="term" value="C:exodeoxyribonuclease VII complex"/>
    <property type="evidence" value="ECO:0007669"/>
    <property type="project" value="UniProtKB-UniRule"/>
</dbReference>
<dbReference type="Gene3D" id="1.10.287.1040">
    <property type="entry name" value="Exonuclease VII, small subunit"/>
    <property type="match status" value="1"/>
</dbReference>
<evidence type="ECO:0000256" key="2">
    <source>
        <dbReference type="ARBA" id="ARBA00022490"/>
    </source>
</evidence>
<keyword evidence="2 6" id="KW-0963">Cytoplasm</keyword>
<keyword evidence="4 6" id="KW-0378">Hydrolase</keyword>
<evidence type="ECO:0000256" key="1">
    <source>
        <dbReference type="ARBA" id="ARBA00009998"/>
    </source>
</evidence>
<dbReference type="EMBL" id="LR134418">
    <property type="protein sequence ID" value="VEH84683.1"/>
    <property type="molecule type" value="Genomic_DNA"/>
</dbReference>
<evidence type="ECO:0000256" key="3">
    <source>
        <dbReference type="ARBA" id="ARBA00022722"/>
    </source>
</evidence>
<dbReference type="GO" id="GO:0005829">
    <property type="term" value="C:cytosol"/>
    <property type="evidence" value="ECO:0007669"/>
    <property type="project" value="TreeGrafter"/>
</dbReference>
<protein>
    <recommendedName>
        <fullName evidence="6">Exodeoxyribonuclease 7 small subunit</fullName>
        <ecNumber evidence="6">3.1.11.6</ecNumber>
    </recommendedName>
    <alternativeName>
        <fullName evidence="6">Exodeoxyribonuclease VII small subunit</fullName>
        <shortName evidence="6">Exonuclease VII small subunit</shortName>
    </alternativeName>
</protein>
<proteinExistence type="inferred from homology"/>
<dbReference type="NCBIfam" id="NF002140">
    <property type="entry name" value="PRK00977.1-4"/>
    <property type="match status" value="1"/>
</dbReference>
<dbReference type="OrthoDB" id="9801128at2"/>
<dbReference type="NCBIfam" id="TIGR01280">
    <property type="entry name" value="xseB"/>
    <property type="match status" value="1"/>
</dbReference>
<reference evidence="7 9" key="1">
    <citation type="submission" date="2015-11" db="EMBL/GenBank/DDBJ databases">
        <title>Identification of large and diverse effector repertoires of 38 Legionella species.</title>
        <authorList>
            <person name="Burstein D."/>
            <person name="Amaro F."/>
            <person name="Zusman T."/>
            <person name="Lifshitz Z."/>
            <person name="Cohen O."/>
            <person name="Gilbert J.A."/>
            <person name="Pupko T."/>
            <person name="Shuman H.A."/>
            <person name="Segal G."/>
        </authorList>
    </citation>
    <scope>NUCLEOTIDE SEQUENCE [LARGE SCALE GENOMIC DNA]</scope>
    <source>
        <strain evidence="7 9">1762-AUS-E</strain>
    </source>
</reference>
<comment type="catalytic activity">
    <reaction evidence="6">
        <text>Exonucleolytic cleavage in either 5'- to 3'- or 3'- to 5'-direction to yield nucleoside 5'-phosphates.</text>
        <dbReference type="EC" id="3.1.11.6"/>
    </reaction>
</comment>
<keyword evidence="8" id="KW-0614">Plasmid</keyword>
<dbReference type="PIRSF" id="PIRSF006488">
    <property type="entry name" value="Exonuc_VII_S"/>
    <property type="match status" value="1"/>
</dbReference>
<dbReference type="Proteomes" id="UP000054859">
    <property type="component" value="Unassembled WGS sequence"/>
</dbReference>
<name>A0A0W0R343_9GAMM</name>
<comment type="function">
    <text evidence="6">Bidirectionally degrades single-stranded DNA into large acid-insoluble oligonucleotides, which are then degraded further into small acid-soluble oligonucleotides.</text>
</comment>
<dbReference type="Pfam" id="PF02609">
    <property type="entry name" value="Exonuc_VII_S"/>
    <property type="match status" value="1"/>
</dbReference>
<evidence type="ECO:0000313" key="9">
    <source>
        <dbReference type="Proteomes" id="UP000054859"/>
    </source>
</evidence>
<dbReference type="Proteomes" id="UP000281170">
    <property type="component" value="Plasmid 9"/>
</dbReference>
<evidence type="ECO:0000313" key="8">
    <source>
        <dbReference type="EMBL" id="VEH84683.1"/>
    </source>
</evidence>
<dbReference type="InterPro" id="IPR003761">
    <property type="entry name" value="Exonuc_VII_S"/>
</dbReference>
<dbReference type="GO" id="GO:0006308">
    <property type="term" value="P:DNA catabolic process"/>
    <property type="evidence" value="ECO:0007669"/>
    <property type="project" value="UniProtKB-UniRule"/>
</dbReference>
<comment type="subunit">
    <text evidence="6">Heterooligomer composed of large and small subunits.</text>
</comment>
<evidence type="ECO:0000313" key="7">
    <source>
        <dbReference type="EMBL" id="KTC65496.1"/>
    </source>
</evidence>
<keyword evidence="3 6" id="KW-0540">Nuclease</keyword>
<evidence type="ECO:0000256" key="6">
    <source>
        <dbReference type="HAMAP-Rule" id="MF_00337"/>
    </source>
</evidence>
<dbReference type="STRING" id="45056.Lade_0154"/>
<dbReference type="PATRIC" id="fig|45056.6.peg.157"/>
<keyword evidence="9" id="KW-1185">Reference proteome</keyword>
<evidence type="ECO:0000256" key="4">
    <source>
        <dbReference type="ARBA" id="ARBA00022801"/>
    </source>
</evidence>
<dbReference type="RefSeq" id="WP_058461253.1">
    <property type="nucleotide sequence ID" value="NZ_CAAAHS010000003.1"/>
</dbReference>
<dbReference type="PANTHER" id="PTHR34137">
    <property type="entry name" value="EXODEOXYRIBONUCLEASE 7 SMALL SUBUNIT"/>
    <property type="match status" value="1"/>
</dbReference>